<organism evidence="9 10">
    <name type="scientific">Polyrhizophydium stewartii</name>
    <dbReference type="NCBI Taxonomy" id="2732419"/>
    <lineage>
        <taxon>Eukaryota</taxon>
        <taxon>Fungi</taxon>
        <taxon>Fungi incertae sedis</taxon>
        <taxon>Chytridiomycota</taxon>
        <taxon>Chytridiomycota incertae sedis</taxon>
        <taxon>Chytridiomycetes</taxon>
        <taxon>Rhizophydiales</taxon>
        <taxon>Rhizophydiales incertae sedis</taxon>
        <taxon>Polyrhizophydium</taxon>
    </lineage>
</organism>
<evidence type="ECO:0000256" key="4">
    <source>
        <dbReference type="ARBA" id="ARBA00044746"/>
    </source>
</evidence>
<dbReference type="PANTHER" id="PTHR13255">
    <property type="entry name" value="ATAXIN-10"/>
    <property type="match status" value="1"/>
</dbReference>
<protein>
    <recommendedName>
        <fullName evidence="5">Ataxin-10 homolog</fullName>
    </recommendedName>
    <alternativeName>
        <fullName evidence="6">Copper transport protein 86</fullName>
    </alternativeName>
</protein>
<evidence type="ECO:0000259" key="8">
    <source>
        <dbReference type="Pfam" id="PF09759"/>
    </source>
</evidence>
<dbReference type="Pfam" id="PF09759">
    <property type="entry name" value="Atx10homo_assoc"/>
    <property type="match status" value="1"/>
</dbReference>
<dbReference type="InterPro" id="IPR016024">
    <property type="entry name" value="ARM-type_fold"/>
</dbReference>
<dbReference type="PANTHER" id="PTHR13255:SF0">
    <property type="entry name" value="ATAXIN-10"/>
    <property type="match status" value="1"/>
</dbReference>
<name>A0ABR4NKW9_9FUNG</name>
<evidence type="ECO:0000256" key="5">
    <source>
        <dbReference type="ARBA" id="ARBA00044801"/>
    </source>
</evidence>
<evidence type="ECO:0000313" key="10">
    <source>
        <dbReference type="Proteomes" id="UP001527925"/>
    </source>
</evidence>
<evidence type="ECO:0000256" key="2">
    <source>
        <dbReference type="ARBA" id="ARBA00022618"/>
    </source>
</evidence>
<evidence type="ECO:0000256" key="1">
    <source>
        <dbReference type="ARBA" id="ARBA00008384"/>
    </source>
</evidence>
<feature type="domain" description="Ataxin-10" evidence="8">
    <location>
        <begin position="411"/>
        <end position="508"/>
    </location>
</feature>
<keyword evidence="2" id="KW-0132">Cell division</keyword>
<feature type="region of interest" description="Disordered" evidence="7">
    <location>
        <begin position="513"/>
        <end position="545"/>
    </location>
</feature>
<dbReference type="InterPro" id="IPR051374">
    <property type="entry name" value="Ataxin-10/CTR86_families"/>
</dbReference>
<sequence>MAALASFVGLLAEHAQVDPAPADLALTREGAAAPVQHITATLARINDVLARQAELRRLPRASVVRLWTLYESQLSACEAAMRDTALWERTAPEQLGLVRRLFEWMRNACAGVAENQTFACEMRVHVVANTLLLELLERRNHACEDAERTETTRAINMGMQALANMCTANPAVQTLVWPFFAAESQLLSTFLLLAEPAAAKYALVWIHNCTVDSPANCVALVDSTPGADAVASMLKMFSDEADDNDANFNLCFACIKTLLLADLAPRIWTQLDKIEDTDMSNAHVALLKALDGLASPASGARLEARLPLTGRLLAGVLVRTVARMAALMASPDPQLDATTEHFVTFAVLILQFLCAASLVCEPGDKEAWLDAGVVKALLDLLAGVSKLQPAMFGKTRAQPEQVQGNTFFMLKVDIIKVLANLAFESRRVQDLVRRLDGLPLVLSQCVIDDLNPYLREHALFAVRNLVMGNAENQALVASLEAREVVPNAMLDEMGVHAQVDPRTGKLRFVQPGHAAAAAAAPRGGPAADEGDADGGAASDGGGGGK</sequence>
<proteinExistence type="inferred from homology"/>
<dbReference type="InterPro" id="IPR011989">
    <property type="entry name" value="ARM-like"/>
</dbReference>
<comment type="caution">
    <text evidence="9">The sequence shown here is derived from an EMBL/GenBank/DDBJ whole genome shotgun (WGS) entry which is preliminary data.</text>
</comment>
<evidence type="ECO:0000256" key="7">
    <source>
        <dbReference type="SAM" id="MobiDB-lite"/>
    </source>
</evidence>
<dbReference type="Gene3D" id="1.25.10.10">
    <property type="entry name" value="Leucine-rich Repeat Variant"/>
    <property type="match status" value="1"/>
</dbReference>
<evidence type="ECO:0000256" key="3">
    <source>
        <dbReference type="ARBA" id="ARBA00023306"/>
    </source>
</evidence>
<evidence type="ECO:0000256" key="6">
    <source>
        <dbReference type="ARBA" id="ARBA00044805"/>
    </source>
</evidence>
<dbReference type="EMBL" id="JADGIZ020000001">
    <property type="protein sequence ID" value="KAL2920114.1"/>
    <property type="molecule type" value="Genomic_DNA"/>
</dbReference>
<reference evidence="9 10" key="1">
    <citation type="submission" date="2023-09" db="EMBL/GenBank/DDBJ databases">
        <title>Pangenome analysis of Batrachochytrium dendrobatidis and related Chytrids.</title>
        <authorList>
            <person name="Yacoub M.N."/>
            <person name="Stajich J.E."/>
            <person name="James T.Y."/>
        </authorList>
    </citation>
    <scope>NUCLEOTIDE SEQUENCE [LARGE SCALE GENOMIC DNA]</scope>
    <source>
        <strain evidence="9 10">JEL0888</strain>
    </source>
</reference>
<dbReference type="SUPFAM" id="SSF48371">
    <property type="entry name" value="ARM repeat"/>
    <property type="match status" value="1"/>
</dbReference>
<keyword evidence="3" id="KW-0131">Cell cycle</keyword>
<gene>
    <name evidence="9" type="primary">ATXN10</name>
    <name evidence="9" type="ORF">HK105_200180</name>
</gene>
<dbReference type="InterPro" id="IPR019156">
    <property type="entry name" value="Ataxin-10_domain"/>
</dbReference>
<comment type="function">
    <text evidence="4">May play a role in the regulation of cytokinesis.</text>
</comment>
<comment type="similarity">
    <text evidence="1">Belongs to the ataxin-10 family.</text>
</comment>
<accession>A0ABR4NKW9</accession>
<feature type="compositionally biased region" description="Low complexity" evidence="7">
    <location>
        <begin position="513"/>
        <end position="527"/>
    </location>
</feature>
<dbReference type="Proteomes" id="UP001527925">
    <property type="component" value="Unassembled WGS sequence"/>
</dbReference>
<keyword evidence="10" id="KW-1185">Reference proteome</keyword>
<evidence type="ECO:0000313" key="9">
    <source>
        <dbReference type="EMBL" id="KAL2920114.1"/>
    </source>
</evidence>